<dbReference type="SUPFAM" id="SSF47769">
    <property type="entry name" value="SAM/Pointed domain"/>
    <property type="match status" value="1"/>
</dbReference>
<dbReference type="PROSITE" id="PS50105">
    <property type="entry name" value="SAM_DOMAIN"/>
    <property type="match status" value="1"/>
</dbReference>
<dbReference type="Proteomes" id="UP000887581">
    <property type="component" value="Unplaced"/>
</dbReference>
<protein>
    <submittedName>
        <fullName evidence="4">SAM domain-containing protein</fullName>
    </submittedName>
</protein>
<dbReference type="SMART" id="SM00454">
    <property type="entry name" value="SAM"/>
    <property type="match status" value="1"/>
</dbReference>
<feature type="compositionally biased region" description="Polar residues" evidence="1">
    <location>
        <begin position="175"/>
        <end position="185"/>
    </location>
</feature>
<dbReference type="InterPro" id="IPR001660">
    <property type="entry name" value="SAM"/>
</dbReference>
<feature type="compositionally biased region" description="Low complexity" evidence="1">
    <location>
        <begin position="431"/>
        <end position="446"/>
    </location>
</feature>
<reference evidence="4" key="1">
    <citation type="submission" date="2022-11" db="UniProtKB">
        <authorList>
            <consortium name="WormBaseParasite"/>
        </authorList>
    </citation>
    <scope>IDENTIFICATION</scope>
</reference>
<proteinExistence type="predicted"/>
<name>A0A915PFJ8_9BILA</name>
<keyword evidence="3" id="KW-1185">Reference proteome</keyword>
<feature type="region of interest" description="Disordered" evidence="1">
    <location>
        <begin position="1"/>
        <end position="29"/>
    </location>
</feature>
<feature type="region of interest" description="Disordered" evidence="1">
    <location>
        <begin position="56"/>
        <end position="76"/>
    </location>
</feature>
<feature type="region of interest" description="Disordered" evidence="1">
    <location>
        <begin position="426"/>
        <end position="461"/>
    </location>
</feature>
<evidence type="ECO:0000256" key="1">
    <source>
        <dbReference type="SAM" id="MobiDB-lite"/>
    </source>
</evidence>
<dbReference type="Pfam" id="PF07647">
    <property type="entry name" value="SAM_2"/>
    <property type="match status" value="1"/>
</dbReference>
<sequence length="461" mass="51396">MRLKKSGSCDDFRQNGLQQPELSKTDKDSKLVEHVEILDRSESRHPILVTNQIYPTDDFADNDAEDDGDSRVHHSDESRFGLMRRFGGVKSVGVIRRQWHRPVAEVFPNNIHTRSASKDSGPWSTVSPGFAKHILNNSSTEERSPTPPPSLSHLSTDADSAYRTVTSESSPSSSNDRQQQVSGSGTILPKNMEAYRAQSRNRRAHQKKQAALWKKKPLAEWSLDDVLLWLQHCKLDDVASVMIGYDISGTDVEQWDDETLEQLGVAERQTRNKILHELEVLKARRSSQPDEVNETGGTKSKKNKPLVPLFKLVRSTSYDKVVALETPLTTRDITVAEGRFGCLQVTKVNGANIPLKEQDCFLEINELPGQAFRSPLMFTKLVTEAAGEPIRLVVLRRRLLSTGGTADYDYDNGDSSRGTFLEKTFQAADQESSASSGVSSSELSSEVAPFNDDNKSQILRL</sequence>
<feature type="region of interest" description="Disordered" evidence="1">
    <location>
        <begin position="112"/>
        <end position="131"/>
    </location>
</feature>
<dbReference type="AlphaFoldDB" id="A0A915PFJ8"/>
<accession>A0A915PFJ8</accession>
<feature type="domain" description="SAM" evidence="2">
    <location>
        <begin position="221"/>
        <end position="284"/>
    </location>
</feature>
<evidence type="ECO:0000313" key="3">
    <source>
        <dbReference type="Proteomes" id="UP000887581"/>
    </source>
</evidence>
<feature type="compositionally biased region" description="Acidic residues" evidence="1">
    <location>
        <begin position="58"/>
        <end position="68"/>
    </location>
</feature>
<evidence type="ECO:0000259" key="2">
    <source>
        <dbReference type="PROSITE" id="PS50105"/>
    </source>
</evidence>
<dbReference type="InterPro" id="IPR013761">
    <property type="entry name" value="SAM/pointed_sf"/>
</dbReference>
<dbReference type="Gene3D" id="1.10.150.50">
    <property type="entry name" value="Transcription Factor, Ets-1"/>
    <property type="match status" value="1"/>
</dbReference>
<feature type="region of interest" description="Disordered" evidence="1">
    <location>
        <begin position="138"/>
        <end position="190"/>
    </location>
</feature>
<dbReference type="WBParaSite" id="sdigi.contig1.g29.t1">
    <property type="protein sequence ID" value="sdigi.contig1.g29.t1"/>
    <property type="gene ID" value="sdigi.contig1.g29"/>
</dbReference>
<organism evidence="3 4">
    <name type="scientific">Setaria digitata</name>
    <dbReference type="NCBI Taxonomy" id="48799"/>
    <lineage>
        <taxon>Eukaryota</taxon>
        <taxon>Metazoa</taxon>
        <taxon>Ecdysozoa</taxon>
        <taxon>Nematoda</taxon>
        <taxon>Chromadorea</taxon>
        <taxon>Rhabditida</taxon>
        <taxon>Spirurina</taxon>
        <taxon>Spiruromorpha</taxon>
        <taxon>Filarioidea</taxon>
        <taxon>Setariidae</taxon>
        <taxon>Setaria</taxon>
    </lineage>
</organism>
<evidence type="ECO:0000313" key="4">
    <source>
        <dbReference type="WBParaSite" id="sdigi.contig1.g29.t1"/>
    </source>
</evidence>